<organism evidence="4 5">
    <name type="scientific">Merdimonas faecis</name>
    <dbReference type="NCBI Taxonomy" id="1653435"/>
    <lineage>
        <taxon>Bacteria</taxon>
        <taxon>Bacillati</taxon>
        <taxon>Bacillota</taxon>
        <taxon>Clostridia</taxon>
        <taxon>Lachnospirales</taxon>
        <taxon>Lachnospiraceae</taxon>
        <taxon>Merdimonas</taxon>
    </lineage>
</organism>
<dbReference type="InterPro" id="IPR001647">
    <property type="entry name" value="HTH_TetR"/>
</dbReference>
<sequence length="217" mass="25659">MSMNQKEELRTQNMIRFIEAARELIDQEGLESLSIRKIAEKAGFHNSTIYLYFRDMDHLVMLATLKHFTDYSRSLARLSRQNLPPLDNFFAIWSFFGHTVFRSPHIFYNFFFGKHSDNLTDIMEEYYAIFPEEKEEYSALIGIMYYGKNITERCYRLLESLLDCEGLRIGRDNLEMVNEIIVSFLKFLLEEKCQDPESDPGIMNHRLLEMIKYVTGA</sequence>
<reference evidence="4" key="1">
    <citation type="journal article" date="2021" name="PeerJ">
        <title>Extensive microbial diversity within the chicken gut microbiome revealed by metagenomics and culture.</title>
        <authorList>
            <person name="Gilroy R."/>
            <person name="Ravi A."/>
            <person name="Getino M."/>
            <person name="Pursley I."/>
            <person name="Horton D.L."/>
            <person name="Alikhan N.F."/>
            <person name="Baker D."/>
            <person name="Gharbi K."/>
            <person name="Hall N."/>
            <person name="Watson M."/>
            <person name="Adriaenssens E.M."/>
            <person name="Foster-Nyarko E."/>
            <person name="Jarju S."/>
            <person name="Secka A."/>
            <person name="Antonio M."/>
            <person name="Oren A."/>
            <person name="Chaudhuri R.R."/>
            <person name="La Ragione R."/>
            <person name="Hildebrand F."/>
            <person name="Pallen M.J."/>
        </authorList>
    </citation>
    <scope>NUCLEOTIDE SEQUENCE</scope>
    <source>
        <strain evidence="4">USAMLcec4-12693</strain>
    </source>
</reference>
<comment type="caution">
    <text evidence="4">The sequence shown here is derived from an EMBL/GenBank/DDBJ whole genome shotgun (WGS) entry which is preliminary data.</text>
</comment>
<gene>
    <name evidence="4" type="ORF">K8V39_06890</name>
</gene>
<dbReference type="SUPFAM" id="SSF46689">
    <property type="entry name" value="Homeodomain-like"/>
    <property type="match status" value="1"/>
</dbReference>
<feature type="DNA-binding region" description="H-T-H motif" evidence="2">
    <location>
        <begin position="34"/>
        <end position="53"/>
    </location>
</feature>
<protein>
    <submittedName>
        <fullName evidence="4">TetR/AcrR family transcriptional regulator</fullName>
    </submittedName>
</protein>
<name>A0A9D2VYP2_9FIRM</name>
<dbReference type="PRINTS" id="PR00455">
    <property type="entry name" value="HTHTETR"/>
</dbReference>
<dbReference type="Proteomes" id="UP000813420">
    <property type="component" value="Unassembled WGS sequence"/>
</dbReference>
<dbReference type="InterPro" id="IPR009057">
    <property type="entry name" value="Homeodomain-like_sf"/>
</dbReference>
<keyword evidence="1 2" id="KW-0238">DNA-binding</keyword>
<accession>A0A9D2VYP2</accession>
<evidence type="ECO:0000313" key="5">
    <source>
        <dbReference type="Proteomes" id="UP000813420"/>
    </source>
</evidence>
<proteinExistence type="predicted"/>
<dbReference type="RefSeq" id="WP_070088534.1">
    <property type="nucleotide sequence ID" value="NZ_DYXE01000060.1"/>
</dbReference>
<dbReference type="PROSITE" id="PS50977">
    <property type="entry name" value="HTH_TETR_2"/>
    <property type="match status" value="1"/>
</dbReference>
<evidence type="ECO:0000259" key="3">
    <source>
        <dbReference type="PROSITE" id="PS50977"/>
    </source>
</evidence>
<feature type="domain" description="HTH tetR-type" evidence="3">
    <location>
        <begin position="11"/>
        <end position="71"/>
    </location>
</feature>
<dbReference type="AlphaFoldDB" id="A0A9D2VYP2"/>
<dbReference type="GO" id="GO:0003677">
    <property type="term" value="F:DNA binding"/>
    <property type="evidence" value="ECO:0007669"/>
    <property type="project" value="UniProtKB-UniRule"/>
</dbReference>
<dbReference type="Pfam" id="PF00440">
    <property type="entry name" value="TetR_N"/>
    <property type="match status" value="1"/>
</dbReference>
<evidence type="ECO:0000256" key="1">
    <source>
        <dbReference type="ARBA" id="ARBA00023125"/>
    </source>
</evidence>
<evidence type="ECO:0000313" key="4">
    <source>
        <dbReference type="EMBL" id="HJH49971.1"/>
    </source>
</evidence>
<evidence type="ECO:0000256" key="2">
    <source>
        <dbReference type="PROSITE-ProRule" id="PRU00335"/>
    </source>
</evidence>
<dbReference type="Gene3D" id="1.10.357.10">
    <property type="entry name" value="Tetracycline Repressor, domain 2"/>
    <property type="match status" value="1"/>
</dbReference>
<reference evidence="4" key="2">
    <citation type="submission" date="2021-09" db="EMBL/GenBank/DDBJ databases">
        <authorList>
            <person name="Gilroy R."/>
        </authorList>
    </citation>
    <scope>NUCLEOTIDE SEQUENCE</scope>
    <source>
        <strain evidence="4">USAMLcec4-12693</strain>
    </source>
</reference>
<dbReference type="EMBL" id="DYXE01000060">
    <property type="protein sequence ID" value="HJH49971.1"/>
    <property type="molecule type" value="Genomic_DNA"/>
</dbReference>